<organism evidence="4 5">
    <name type="scientific">[Clostridium] clostridioforme 90A8</name>
    <dbReference type="NCBI Taxonomy" id="999408"/>
    <lineage>
        <taxon>Bacteria</taxon>
        <taxon>Bacillati</taxon>
        <taxon>Bacillota</taxon>
        <taxon>Clostridia</taxon>
        <taxon>Lachnospirales</taxon>
        <taxon>Lachnospiraceae</taxon>
        <taxon>Enterocloster</taxon>
    </lineage>
</organism>
<dbReference type="Proteomes" id="UP000013085">
    <property type="component" value="Unassembled WGS sequence"/>
</dbReference>
<dbReference type="PANTHER" id="PTHR40449:SF2">
    <property type="entry name" value="BACTERIAL MICROCOMPARTMENT SHELL PROTEIN EUTS"/>
    <property type="match status" value="1"/>
</dbReference>
<evidence type="ECO:0000256" key="1">
    <source>
        <dbReference type="ARBA" id="ARBA00024322"/>
    </source>
</evidence>
<dbReference type="CDD" id="cd07046">
    <property type="entry name" value="BMC_PduU-EutS"/>
    <property type="match status" value="1"/>
</dbReference>
<proteinExistence type="predicted"/>
<keyword evidence="2" id="KW-1283">Bacterial microcompartment</keyword>
<dbReference type="InterPro" id="IPR037233">
    <property type="entry name" value="CcmK-like_sf"/>
</dbReference>
<evidence type="ECO:0000313" key="5">
    <source>
        <dbReference type="Proteomes" id="UP000013085"/>
    </source>
</evidence>
<feature type="domain" description="Bacterial microcompartment" evidence="3">
    <location>
        <begin position="54"/>
        <end position="126"/>
    </location>
</feature>
<sequence length="126" mass="13834">MEIEDWKVSQGDLMRIIQESVPGKQITMAHIIASPDEIIYKKLGLDPRVDYYRAAIGVLTLTPGETAIITADLAIKASAIQIGFIDRFSGTLIITGTISDVNIAFERILEYTSSELGFTVCRVTKA</sequence>
<dbReference type="EMBL" id="AGYR01000018">
    <property type="protein sequence ID" value="ENZ17272.1"/>
    <property type="molecule type" value="Genomic_DNA"/>
</dbReference>
<dbReference type="InterPro" id="IPR009307">
    <property type="entry name" value="EutS/PduU/CutR"/>
</dbReference>
<comment type="subcellular location">
    <subcellularLocation>
        <location evidence="1">Bacterial microcompartment</location>
    </subcellularLocation>
</comment>
<dbReference type="SUPFAM" id="SSF143414">
    <property type="entry name" value="CcmK-like"/>
    <property type="match status" value="1"/>
</dbReference>
<dbReference type="GeneID" id="57960191"/>
<reference evidence="4 5" key="1">
    <citation type="submission" date="2013-01" db="EMBL/GenBank/DDBJ databases">
        <title>The Genome Sequence of Clostridium clostridioforme 90A8.</title>
        <authorList>
            <consortium name="The Broad Institute Genome Sequencing Platform"/>
            <person name="Earl A."/>
            <person name="Ward D."/>
            <person name="Feldgarden M."/>
            <person name="Gevers D."/>
            <person name="Courvalin P."/>
            <person name="Lambert T."/>
            <person name="Walker B."/>
            <person name="Young S.K."/>
            <person name="Zeng Q."/>
            <person name="Gargeya S."/>
            <person name="Fitzgerald M."/>
            <person name="Haas B."/>
            <person name="Abouelleil A."/>
            <person name="Alvarado L."/>
            <person name="Arachchi H.M."/>
            <person name="Berlin A.M."/>
            <person name="Chapman S.B."/>
            <person name="Dewar J."/>
            <person name="Goldberg J."/>
            <person name="Griggs A."/>
            <person name="Gujja S."/>
            <person name="Hansen M."/>
            <person name="Howarth C."/>
            <person name="Imamovic A."/>
            <person name="Larimer J."/>
            <person name="McCowan C."/>
            <person name="Murphy C."/>
            <person name="Neiman D."/>
            <person name="Pearson M."/>
            <person name="Priest M."/>
            <person name="Roberts A."/>
            <person name="Saif S."/>
            <person name="Shea T."/>
            <person name="Sisk P."/>
            <person name="Sykes S."/>
            <person name="Wortman J."/>
            <person name="Nusbaum C."/>
            <person name="Birren B."/>
        </authorList>
    </citation>
    <scope>NUCLEOTIDE SEQUENCE [LARGE SCALE GENOMIC DNA]</scope>
    <source>
        <strain evidence="4 5">90A8</strain>
    </source>
</reference>
<dbReference type="InterPro" id="IPR000249">
    <property type="entry name" value="BMC_dom"/>
</dbReference>
<evidence type="ECO:0000259" key="3">
    <source>
        <dbReference type="SMART" id="SM00877"/>
    </source>
</evidence>
<dbReference type="HOGENOM" id="CLU_143326_0_0_9"/>
<dbReference type="SMART" id="SM00877">
    <property type="entry name" value="BMC"/>
    <property type="match status" value="1"/>
</dbReference>
<dbReference type="GO" id="GO:0031469">
    <property type="term" value="C:bacterial microcompartment"/>
    <property type="evidence" value="ECO:0007669"/>
    <property type="project" value="UniProtKB-SubCell"/>
</dbReference>
<dbReference type="PIRSF" id="PIRSF012296">
    <property type="entry name" value="EutS_PduU"/>
    <property type="match status" value="1"/>
</dbReference>
<dbReference type="Gene3D" id="3.30.70.1710">
    <property type="match status" value="1"/>
</dbReference>
<comment type="caution">
    <text evidence="4">The sequence shown here is derived from an EMBL/GenBank/DDBJ whole genome shotgun (WGS) entry which is preliminary data.</text>
</comment>
<dbReference type="AlphaFoldDB" id="A0A0E2HBP4"/>
<name>A0A0E2HBP4_9FIRM</name>
<gene>
    <name evidence="4" type="ORF">HMPREF1090_02042</name>
</gene>
<dbReference type="RefSeq" id="WP_002583265.1">
    <property type="nucleotide sequence ID" value="NZ_KB851019.1"/>
</dbReference>
<accession>A0A0E2HBP4</accession>
<evidence type="ECO:0000256" key="2">
    <source>
        <dbReference type="ARBA" id="ARBA00024446"/>
    </source>
</evidence>
<dbReference type="PANTHER" id="PTHR40449">
    <property type="entry name" value="ETHANOLAMINE UTILIZATION PROTEIN EUTS"/>
    <property type="match status" value="1"/>
</dbReference>
<protein>
    <submittedName>
        <fullName evidence="4">Ethanolamine utilization protein EutS</fullName>
    </submittedName>
</protein>
<dbReference type="PATRIC" id="fig|999408.3.peg.2190"/>
<dbReference type="Pfam" id="PF00936">
    <property type="entry name" value="BMC"/>
    <property type="match status" value="1"/>
</dbReference>
<evidence type="ECO:0000313" key="4">
    <source>
        <dbReference type="EMBL" id="ENZ17272.1"/>
    </source>
</evidence>